<keyword evidence="8" id="KW-1185">Reference proteome</keyword>
<dbReference type="NCBIfam" id="TIGR00157">
    <property type="entry name" value="ribosome small subunit-dependent GTPase A"/>
    <property type="match status" value="1"/>
</dbReference>
<evidence type="ECO:0000259" key="5">
    <source>
        <dbReference type="PROSITE" id="PS50936"/>
    </source>
</evidence>
<feature type="binding site" evidence="3">
    <location>
        <position position="306"/>
    </location>
    <ligand>
        <name>Zn(2+)</name>
        <dbReference type="ChEBI" id="CHEBI:29105"/>
    </ligand>
</feature>
<dbReference type="RefSeq" id="WP_130412133.1">
    <property type="nucleotide sequence ID" value="NZ_SHKX01000011.1"/>
</dbReference>
<dbReference type="PROSITE" id="PS51721">
    <property type="entry name" value="G_CP"/>
    <property type="match status" value="1"/>
</dbReference>
<dbReference type="EMBL" id="SHKX01000011">
    <property type="protein sequence ID" value="RZU47011.1"/>
    <property type="molecule type" value="Genomic_DNA"/>
</dbReference>
<feature type="binding site" evidence="3">
    <location>
        <position position="300"/>
    </location>
    <ligand>
        <name>Zn(2+)</name>
        <dbReference type="ChEBI" id="CHEBI:29105"/>
    </ligand>
</feature>
<comment type="subunit">
    <text evidence="3">Monomer. Associates with 30S ribosomal subunit, binds 16S rRNA.</text>
</comment>
<dbReference type="NCBIfam" id="NF008931">
    <property type="entry name" value="PRK12288.1"/>
    <property type="match status" value="1"/>
</dbReference>
<dbReference type="InterPro" id="IPR030378">
    <property type="entry name" value="G_CP_dom"/>
</dbReference>
<keyword evidence="3" id="KW-0963">Cytoplasm</keyword>
<feature type="region of interest" description="Disordered" evidence="4">
    <location>
        <begin position="1"/>
        <end position="41"/>
    </location>
</feature>
<keyword evidence="3" id="KW-0690">Ribosome biogenesis</keyword>
<dbReference type="Proteomes" id="UP000292423">
    <property type="component" value="Unassembled WGS sequence"/>
</dbReference>
<dbReference type="CDD" id="cd01854">
    <property type="entry name" value="YjeQ_EngC"/>
    <property type="match status" value="1"/>
</dbReference>
<dbReference type="PANTHER" id="PTHR32120">
    <property type="entry name" value="SMALL RIBOSOMAL SUBUNIT BIOGENESIS GTPASE RSGA"/>
    <property type="match status" value="1"/>
</dbReference>
<dbReference type="GO" id="GO:0005525">
    <property type="term" value="F:GTP binding"/>
    <property type="evidence" value="ECO:0007669"/>
    <property type="project" value="UniProtKB-UniRule"/>
</dbReference>
<evidence type="ECO:0000313" key="7">
    <source>
        <dbReference type="EMBL" id="RZU47011.1"/>
    </source>
</evidence>
<comment type="cofactor">
    <cofactor evidence="3">
        <name>Zn(2+)</name>
        <dbReference type="ChEBI" id="CHEBI:29105"/>
    </cofactor>
    <text evidence="3">Binds 1 zinc ion per subunit.</text>
</comment>
<comment type="similarity">
    <text evidence="3">Belongs to the TRAFAC class YlqF/YawG GTPase family. RsgA subfamily.</text>
</comment>
<dbReference type="AlphaFoldDB" id="A0A4Q7ZAA8"/>
<dbReference type="InterPro" id="IPR027417">
    <property type="entry name" value="P-loop_NTPase"/>
</dbReference>
<keyword evidence="3" id="KW-0694">RNA-binding</keyword>
<comment type="subcellular location">
    <subcellularLocation>
        <location evidence="3">Cytoplasm</location>
    </subcellularLocation>
</comment>
<dbReference type="EC" id="3.6.1.-" evidence="3"/>
<evidence type="ECO:0000256" key="4">
    <source>
        <dbReference type="SAM" id="MobiDB-lite"/>
    </source>
</evidence>
<evidence type="ECO:0000256" key="2">
    <source>
        <dbReference type="ARBA" id="ARBA00023134"/>
    </source>
</evidence>
<dbReference type="GO" id="GO:0042274">
    <property type="term" value="P:ribosomal small subunit biogenesis"/>
    <property type="evidence" value="ECO:0007669"/>
    <property type="project" value="UniProtKB-UniRule"/>
</dbReference>
<feature type="binding site" evidence="3">
    <location>
        <position position="293"/>
    </location>
    <ligand>
        <name>Zn(2+)</name>
        <dbReference type="ChEBI" id="CHEBI:29105"/>
    </ligand>
</feature>
<dbReference type="HAMAP" id="MF_01820">
    <property type="entry name" value="GTPase_RsgA"/>
    <property type="match status" value="1"/>
</dbReference>
<dbReference type="OrthoDB" id="9809485at2"/>
<keyword evidence="3" id="KW-0699">rRNA-binding</keyword>
<dbReference type="GO" id="GO:0005737">
    <property type="term" value="C:cytoplasm"/>
    <property type="evidence" value="ECO:0007669"/>
    <property type="project" value="UniProtKB-SubCell"/>
</dbReference>
<feature type="domain" description="EngC GTPase" evidence="5">
    <location>
        <begin position="120"/>
        <end position="267"/>
    </location>
</feature>
<dbReference type="GO" id="GO:0019843">
    <property type="term" value="F:rRNA binding"/>
    <property type="evidence" value="ECO:0007669"/>
    <property type="project" value="UniProtKB-KW"/>
</dbReference>
<keyword evidence="1 3" id="KW-0547">Nucleotide-binding</keyword>
<evidence type="ECO:0000313" key="8">
    <source>
        <dbReference type="Proteomes" id="UP000292423"/>
    </source>
</evidence>
<dbReference type="Gene3D" id="1.10.40.50">
    <property type="entry name" value="Probable gtpase engc, domain 3"/>
    <property type="match status" value="1"/>
</dbReference>
<dbReference type="Gene3D" id="3.40.50.300">
    <property type="entry name" value="P-loop containing nucleotide triphosphate hydrolases"/>
    <property type="match status" value="1"/>
</dbReference>
<evidence type="ECO:0000259" key="6">
    <source>
        <dbReference type="PROSITE" id="PS51721"/>
    </source>
</evidence>
<dbReference type="Gene3D" id="2.40.50.140">
    <property type="entry name" value="Nucleic acid-binding proteins"/>
    <property type="match status" value="1"/>
</dbReference>
<dbReference type="InterPro" id="IPR012340">
    <property type="entry name" value="NA-bd_OB-fold"/>
</dbReference>
<proteinExistence type="inferred from homology"/>
<dbReference type="PANTHER" id="PTHR32120:SF11">
    <property type="entry name" value="SMALL RIBOSOMAL SUBUNIT BIOGENESIS GTPASE RSGA 1, MITOCHONDRIAL-RELATED"/>
    <property type="match status" value="1"/>
</dbReference>
<keyword evidence="3" id="KW-0378">Hydrolase</keyword>
<name>A0A4Q7ZAA8_9GAMM</name>
<keyword evidence="3" id="KW-0862">Zinc</keyword>
<feature type="binding site" evidence="3">
    <location>
        <begin position="159"/>
        <end position="162"/>
    </location>
    <ligand>
        <name>GTP</name>
        <dbReference type="ChEBI" id="CHEBI:37565"/>
    </ligand>
</feature>
<evidence type="ECO:0000256" key="3">
    <source>
        <dbReference type="HAMAP-Rule" id="MF_01820"/>
    </source>
</evidence>
<accession>A0A4Q7ZAA8</accession>
<keyword evidence="3" id="KW-0479">Metal-binding</keyword>
<protein>
    <recommendedName>
        <fullName evidence="3">Small ribosomal subunit biogenesis GTPase RsgA</fullName>
        <ecNumber evidence="3">3.6.1.-</ecNumber>
    </recommendedName>
</protein>
<feature type="binding site" evidence="3">
    <location>
        <position position="298"/>
    </location>
    <ligand>
        <name>Zn(2+)</name>
        <dbReference type="ChEBI" id="CHEBI:29105"/>
    </ligand>
</feature>
<dbReference type="InterPro" id="IPR010914">
    <property type="entry name" value="RsgA_GTPase_dom"/>
</dbReference>
<dbReference type="InterPro" id="IPR004881">
    <property type="entry name" value="Ribosome_biogen_GTPase_RsgA"/>
</dbReference>
<feature type="domain" description="CP-type G" evidence="6">
    <location>
        <begin position="103"/>
        <end position="269"/>
    </location>
</feature>
<dbReference type="GO" id="GO:0003924">
    <property type="term" value="F:GTPase activity"/>
    <property type="evidence" value="ECO:0007669"/>
    <property type="project" value="UniProtKB-UniRule"/>
</dbReference>
<organism evidence="7 8">
    <name type="scientific">Fluviicoccus keumensis</name>
    <dbReference type="NCBI Taxonomy" id="1435465"/>
    <lineage>
        <taxon>Bacteria</taxon>
        <taxon>Pseudomonadati</taxon>
        <taxon>Pseudomonadota</taxon>
        <taxon>Gammaproteobacteria</taxon>
        <taxon>Moraxellales</taxon>
        <taxon>Moraxellaceae</taxon>
        <taxon>Fluviicoccus</taxon>
    </lineage>
</organism>
<dbReference type="SUPFAM" id="SSF52540">
    <property type="entry name" value="P-loop containing nucleoside triphosphate hydrolases"/>
    <property type="match status" value="1"/>
</dbReference>
<dbReference type="PROSITE" id="PS50936">
    <property type="entry name" value="ENGC_GTPASE"/>
    <property type="match status" value="1"/>
</dbReference>
<feature type="binding site" evidence="3">
    <location>
        <begin position="211"/>
        <end position="219"/>
    </location>
    <ligand>
        <name>GTP</name>
        <dbReference type="ChEBI" id="CHEBI:37565"/>
    </ligand>
</feature>
<gene>
    <name evidence="3" type="primary">rsgA</name>
    <name evidence="7" type="ORF">EV700_1398</name>
</gene>
<dbReference type="GO" id="GO:0046872">
    <property type="term" value="F:metal ion binding"/>
    <property type="evidence" value="ECO:0007669"/>
    <property type="project" value="UniProtKB-KW"/>
</dbReference>
<comment type="caution">
    <text evidence="7">The sequence shown here is derived from an EMBL/GenBank/DDBJ whole genome shotgun (WGS) entry which is preliminary data.</text>
</comment>
<sequence length="335" mass="37068">MSKRHLSQQQTQRIRQLQEKRISKASQAGPDDDAHLDPPGTGLVIARYGSRTEVEGLEGPHAGEVWRCHIRSNMEALVTGDRVIWQADTTSQAGVVTALLPRRSLLTRPDPYQRIKPVAANIDRILLVIAPLPTVSPWLIDRYIVACEHSDIPVLIVLNKSDLMQGPEADALRERLAEYHALGYPHIEVSALGDLSTLRPEISGRTVALVGQSGVGKSSLVNVLLPEAAQRVNIISDNSGLGQHTTTTSRLFHLPEGGMLIDSPGIREFGLWHLDEDSIRRGFTEMREFYGDCRFRNCQHQSEPGCALRAAAEAGKILPRRLESMHRLIAESKSQ</sequence>
<evidence type="ECO:0000256" key="1">
    <source>
        <dbReference type="ARBA" id="ARBA00022741"/>
    </source>
</evidence>
<comment type="function">
    <text evidence="3">One of several proteins that assist in the late maturation steps of the functional core of the 30S ribosomal subunit. Helps release RbfA from mature subunits. May play a role in the assembly of ribosomal proteins into the subunit. Circularly permuted GTPase that catalyzes slow GTP hydrolysis, GTPase activity is stimulated by the 30S ribosomal subunit.</text>
</comment>
<reference evidence="7 8" key="1">
    <citation type="submission" date="2019-02" db="EMBL/GenBank/DDBJ databases">
        <title>Genomic Encyclopedia of Type Strains, Phase IV (KMG-IV): sequencing the most valuable type-strain genomes for metagenomic binning, comparative biology and taxonomic classification.</title>
        <authorList>
            <person name="Goeker M."/>
        </authorList>
    </citation>
    <scope>NUCLEOTIDE SEQUENCE [LARGE SCALE GENOMIC DNA]</scope>
    <source>
        <strain evidence="7 8">DSM 105135</strain>
    </source>
</reference>
<keyword evidence="2 3" id="KW-0342">GTP-binding</keyword>
<dbReference type="Pfam" id="PF03193">
    <property type="entry name" value="RsgA_GTPase"/>
    <property type="match status" value="1"/>
</dbReference>